<keyword evidence="4" id="KW-1185">Reference proteome</keyword>
<evidence type="ECO:0000313" key="4">
    <source>
        <dbReference type="Proteomes" id="UP000886520"/>
    </source>
</evidence>
<feature type="repeat" description="PPR" evidence="2">
    <location>
        <begin position="285"/>
        <end position="319"/>
    </location>
</feature>
<dbReference type="InterPro" id="IPR046960">
    <property type="entry name" value="PPR_At4g14850-like_plant"/>
</dbReference>
<organism evidence="3 4">
    <name type="scientific">Adiantum capillus-veneris</name>
    <name type="common">Maidenhair fern</name>
    <dbReference type="NCBI Taxonomy" id="13818"/>
    <lineage>
        <taxon>Eukaryota</taxon>
        <taxon>Viridiplantae</taxon>
        <taxon>Streptophyta</taxon>
        <taxon>Embryophyta</taxon>
        <taxon>Tracheophyta</taxon>
        <taxon>Polypodiopsida</taxon>
        <taxon>Polypodiidae</taxon>
        <taxon>Polypodiales</taxon>
        <taxon>Pteridineae</taxon>
        <taxon>Pteridaceae</taxon>
        <taxon>Vittarioideae</taxon>
        <taxon>Adiantum</taxon>
    </lineage>
</organism>
<dbReference type="Proteomes" id="UP000886520">
    <property type="component" value="Chromosome 5"/>
</dbReference>
<feature type="repeat" description="PPR" evidence="2">
    <location>
        <begin position="184"/>
        <end position="218"/>
    </location>
</feature>
<dbReference type="OrthoDB" id="185373at2759"/>
<feature type="repeat" description="PPR" evidence="2">
    <location>
        <begin position="386"/>
        <end position="420"/>
    </location>
</feature>
<evidence type="ECO:0000256" key="1">
    <source>
        <dbReference type="ARBA" id="ARBA00022737"/>
    </source>
</evidence>
<dbReference type="SUPFAM" id="SSF48452">
    <property type="entry name" value="TPR-like"/>
    <property type="match status" value="1"/>
</dbReference>
<dbReference type="AlphaFoldDB" id="A0A9D4V6J8"/>
<feature type="repeat" description="PPR" evidence="2">
    <location>
        <begin position="552"/>
        <end position="586"/>
    </location>
</feature>
<feature type="repeat" description="PPR" evidence="2">
    <location>
        <begin position="653"/>
        <end position="687"/>
    </location>
</feature>
<name>A0A9D4V6J8_ADICA</name>
<dbReference type="Gene3D" id="1.25.40.10">
    <property type="entry name" value="Tetratricopeptide repeat domain"/>
    <property type="match status" value="5"/>
</dbReference>
<feature type="repeat" description="PPR" evidence="2">
    <location>
        <begin position="754"/>
        <end position="788"/>
    </location>
</feature>
<protein>
    <recommendedName>
        <fullName evidence="5">Pentatricopeptide repeat-containing protein</fullName>
    </recommendedName>
</protein>
<gene>
    <name evidence="3" type="ORF">GOP47_0005866</name>
</gene>
<reference evidence="3 4" key="1">
    <citation type="submission" date="2021-01" db="EMBL/GenBank/DDBJ databases">
        <title>Adiantum capillus-veneris genome.</title>
        <authorList>
            <person name="Fang Y."/>
            <person name="Liao Q."/>
        </authorList>
    </citation>
    <scope>NUCLEOTIDE SEQUENCE [LARGE SCALE GENOMIC DNA]</scope>
    <source>
        <strain evidence="3">H3</strain>
        <tissue evidence="3">Leaf</tissue>
    </source>
</reference>
<proteinExistence type="predicted"/>
<evidence type="ECO:0000313" key="3">
    <source>
        <dbReference type="EMBL" id="KAI5080387.1"/>
    </source>
</evidence>
<dbReference type="PROSITE" id="PS51375">
    <property type="entry name" value="PPR"/>
    <property type="match status" value="6"/>
</dbReference>
<dbReference type="GO" id="GO:0003723">
    <property type="term" value="F:RNA binding"/>
    <property type="evidence" value="ECO:0007669"/>
    <property type="project" value="InterPro"/>
</dbReference>
<dbReference type="PANTHER" id="PTHR47926">
    <property type="entry name" value="PENTATRICOPEPTIDE REPEAT-CONTAINING PROTEIN"/>
    <property type="match status" value="1"/>
</dbReference>
<dbReference type="Pfam" id="PF13041">
    <property type="entry name" value="PPR_2"/>
    <property type="match status" value="2"/>
</dbReference>
<comment type="caution">
    <text evidence="3">The sequence shown here is derived from an EMBL/GenBank/DDBJ whole genome shotgun (WGS) entry which is preliminary data.</text>
</comment>
<dbReference type="InterPro" id="IPR002885">
    <property type="entry name" value="PPR_rpt"/>
</dbReference>
<accession>A0A9D4V6J8</accession>
<dbReference type="GO" id="GO:0009451">
    <property type="term" value="P:RNA modification"/>
    <property type="evidence" value="ECO:0007669"/>
    <property type="project" value="InterPro"/>
</dbReference>
<evidence type="ECO:0000256" key="2">
    <source>
        <dbReference type="PROSITE-ProRule" id="PRU00708"/>
    </source>
</evidence>
<dbReference type="EMBL" id="JABFUD020000005">
    <property type="protein sequence ID" value="KAI5080387.1"/>
    <property type="molecule type" value="Genomic_DNA"/>
</dbReference>
<sequence length="879" mass="98288">MAFESFRRAAQVVAQRRKNRLYASPLCVGLGKQVDILPALYVAARSIADLNLDDLPPPSSLPRSRSFLSNKRSSLSRRMAAREAPDELSDFHGLAGSSFKETLERLDRLDKIGLKPHPATYAGLLQSAGNRRELDNGKLVHDHIMSFKYDEKDKALVGLILQMYRRCGSPEGARQWFDSREKKTMYLWTCMIGTYCQYGYRKEALEIYEMLKKEELNPEKEAFLGLVHVVSGAENLQDGRLVHEHIHRSPYKLDVDVGAELVRMYGRCENLTDSIKMFRLLPERNSALWNALSSAYAQNKHYKEAVHLFDGMQDQDEFPDHVSFSSALAACASDGALGKAMQIHSRLPRNALETTRRVMISLIQLYGKSGSLQEANRIFEEMKVKDVIAWNTLIKSHVEHGRTKNLLNLFERMKKEGVTPNRATYICILSSCANEADLAVVKDLHAQFMSSGLELDAGLAAAFVFVFGRCGGLQEAREVFEKVSDRSLSLWNAMIIANASNGCKEEALQLFDEIQKGEVGLDDANLSGTLSTYGRCNLELAKAVFDTILEKTVGVWNSMISNYVARGDSQQALKVFKEMQQQKVAPDKALFISILTACNDPSYLANGKDIHACISQSRLESDVDVVTALVIMYGKCGNVEEAQNLFDQTDGRTLSLWNSLIAVYAHNGKRQEALQAFRSILQADLIPQKETFWYALSACSSHDALEDGKQLHEMTSELGYEFETSVATALVTMYAKCGSLEGAQLVFEKAEMRNAISAAAFILGLVRNGEKEEGLSLFSKLQEEGIVSTKVTFDDLVSAFEQGVLAEDRFLELLSVNKRSGVMPQADHFNTLMGVLRNDAQLDEAEKFIYNLPYEPPNAVYSKLTEELSFDFGFKLPLY</sequence>
<dbReference type="PANTHER" id="PTHR47926:SF533">
    <property type="entry name" value="DYW DOMAIN-CONTAINING PROTEIN"/>
    <property type="match status" value="1"/>
</dbReference>
<dbReference type="InterPro" id="IPR011990">
    <property type="entry name" value="TPR-like_helical_dom_sf"/>
</dbReference>
<dbReference type="NCBIfam" id="TIGR00756">
    <property type="entry name" value="PPR"/>
    <property type="match status" value="4"/>
</dbReference>
<keyword evidence="1" id="KW-0677">Repeat</keyword>
<dbReference type="Pfam" id="PF01535">
    <property type="entry name" value="PPR"/>
    <property type="match status" value="6"/>
</dbReference>
<evidence type="ECO:0008006" key="5">
    <source>
        <dbReference type="Google" id="ProtNLM"/>
    </source>
</evidence>